<feature type="non-terminal residue" evidence="1">
    <location>
        <position position="1"/>
    </location>
</feature>
<feature type="non-terminal residue" evidence="1">
    <location>
        <position position="54"/>
    </location>
</feature>
<dbReference type="EMBL" id="CAJVQC010109110">
    <property type="protein sequence ID" value="CAG8834429.1"/>
    <property type="molecule type" value="Genomic_DNA"/>
</dbReference>
<evidence type="ECO:0000313" key="1">
    <source>
        <dbReference type="EMBL" id="CAG8834429.1"/>
    </source>
</evidence>
<name>A0ACA9SBT0_9GLOM</name>
<protein>
    <submittedName>
        <fullName evidence="1">21437_t:CDS:1</fullName>
    </submittedName>
</protein>
<gene>
    <name evidence="1" type="ORF">RPERSI_LOCUS29196</name>
</gene>
<dbReference type="Proteomes" id="UP000789920">
    <property type="component" value="Unassembled WGS sequence"/>
</dbReference>
<proteinExistence type="predicted"/>
<sequence length="54" mass="6390">KIYEILIKKVAPSMDAVSKKFKILYKKTREYFDNFQHIFNKDIAALAKDLLVKN</sequence>
<evidence type="ECO:0000313" key="2">
    <source>
        <dbReference type="Proteomes" id="UP000789920"/>
    </source>
</evidence>
<organism evidence="1 2">
    <name type="scientific">Racocetra persica</name>
    <dbReference type="NCBI Taxonomy" id="160502"/>
    <lineage>
        <taxon>Eukaryota</taxon>
        <taxon>Fungi</taxon>
        <taxon>Fungi incertae sedis</taxon>
        <taxon>Mucoromycota</taxon>
        <taxon>Glomeromycotina</taxon>
        <taxon>Glomeromycetes</taxon>
        <taxon>Diversisporales</taxon>
        <taxon>Gigasporaceae</taxon>
        <taxon>Racocetra</taxon>
    </lineage>
</organism>
<accession>A0ACA9SBT0</accession>
<comment type="caution">
    <text evidence="1">The sequence shown here is derived from an EMBL/GenBank/DDBJ whole genome shotgun (WGS) entry which is preliminary data.</text>
</comment>
<reference evidence="1" key="1">
    <citation type="submission" date="2021-06" db="EMBL/GenBank/DDBJ databases">
        <authorList>
            <person name="Kallberg Y."/>
            <person name="Tangrot J."/>
            <person name="Rosling A."/>
        </authorList>
    </citation>
    <scope>NUCLEOTIDE SEQUENCE</scope>
    <source>
        <strain evidence="1">MA461A</strain>
    </source>
</reference>
<keyword evidence="2" id="KW-1185">Reference proteome</keyword>